<evidence type="ECO:0000256" key="1">
    <source>
        <dbReference type="ARBA" id="ARBA00004906"/>
    </source>
</evidence>
<dbReference type="Pfam" id="PF22191">
    <property type="entry name" value="IBR_1"/>
    <property type="match status" value="1"/>
</dbReference>
<evidence type="ECO:0000256" key="3">
    <source>
        <dbReference type="ARBA" id="ARBA00022679"/>
    </source>
</evidence>
<dbReference type="InterPro" id="IPR047548">
    <property type="entry name" value="Rcat_RBR_RNF14"/>
</dbReference>
<dbReference type="InterPro" id="IPR001314">
    <property type="entry name" value="Peptidase_S1A"/>
</dbReference>
<evidence type="ECO:0000259" key="11">
    <source>
        <dbReference type="PROSITE" id="PS50240"/>
    </source>
</evidence>
<dbReference type="SMART" id="SM00020">
    <property type="entry name" value="Tryp_SPc"/>
    <property type="match status" value="1"/>
</dbReference>
<keyword evidence="4" id="KW-0479">Metal-binding</keyword>
<dbReference type="Pfam" id="PF01485">
    <property type="entry name" value="IBR"/>
    <property type="match status" value="1"/>
</dbReference>
<dbReference type="CDD" id="cd00190">
    <property type="entry name" value="Tryp_SPc"/>
    <property type="match status" value="1"/>
</dbReference>
<organism evidence="13 15">
    <name type="scientific">Didymodactylos carnosus</name>
    <dbReference type="NCBI Taxonomy" id="1234261"/>
    <lineage>
        <taxon>Eukaryota</taxon>
        <taxon>Metazoa</taxon>
        <taxon>Spiralia</taxon>
        <taxon>Gnathifera</taxon>
        <taxon>Rotifera</taxon>
        <taxon>Eurotatoria</taxon>
        <taxon>Bdelloidea</taxon>
        <taxon>Philodinida</taxon>
        <taxon>Philodinidae</taxon>
        <taxon>Didymodactylos</taxon>
    </lineage>
</organism>
<keyword evidence="2" id="KW-0645">Protease</keyword>
<dbReference type="OrthoDB" id="1431934at2759"/>
<dbReference type="SMART" id="SM00647">
    <property type="entry name" value="IBR"/>
    <property type="match status" value="2"/>
</dbReference>
<dbReference type="EMBL" id="CAJOBC010002689">
    <property type="protein sequence ID" value="CAF3746149.1"/>
    <property type="molecule type" value="Genomic_DNA"/>
</dbReference>
<evidence type="ECO:0000256" key="6">
    <source>
        <dbReference type="ARBA" id="ARBA00022771"/>
    </source>
</evidence>
<keyword evidence="15" id="KW-1185">Reference proteome</keyword>
<keyword evidence="6" id="KW-0863">Zinc-finger</keyword>
<dbReference type="Proteomes" id="UP000681722">
    <property type="component" value="Unassembled WGS sequence"/>
</dbReference>
<dbReference type="SUPFAM" id="SSF50494">
    <property type="entry name" value="Trypsin-like serine proteases"/>
    <property type="match status" value="1"/>
</dbReference>
<keyword evidence="8" id="KW-0378">Hydrolase</keyword>
<dbReference type="InterPro" id="IPR001254">
    <property type="entry name" value="Trypsin_dom"/>
</dbReference>
<keyword evidence="3" id="KW-0808">Transferase</keyword>
<evidence type="ECO:0000259" key="12">
    <source>
        <dbReference type="PROSITE" id="PS51873"/>
    </source>
</evidence>
<keyword evidence="5" id="KW-0677">Repeat</keyword>
<gene>
    <name evidence="13" type="ORF">GPM918_LOCUS12349</name>
    <name evidence="14" type="ORF">SRO942_LOCUS12350</name>
</gene>
<protein>
    <recommendedName>
        <fullName evidence="16">RBR-type E3 ubiquitin transferase</fullName>
    </recommendedName>
</protein>
<keyword evidence="9" id="KW-0862">Zinc</keyword>
<evidence type="ECO:0000256" key="8">
    <source>
        <dbReference type="ARBA" id="ARBA00022801"/>
    </source>
</evidence>
<dbReference type="Gene3D" id="2.40.10.10">
    <property type="entry name" value="Trypsin-like serine proteases"/>
    <property type="match status" value="1"/>
</dbReference>
<proteinExistence type="predicted"/>
<dbReference type="PROSITE" id="PS51873">
    <property type="entry name" value="TRIAD"/>
    <property type="match status" value="1"/>
</dbReference>
<evidence type="ECO:0000313" key="15">
    <source>
        <dbReference type="Proteomes" id="UP000663829"/>
    </source>
</evidence>
<dbReference type="InterPro" id="IPR044066">
    <property type="entry name" value="TRIAD_supradom"/>
</dbReference>
<dbReference type="InterPro" id="IPR002867">
    <property type="entry name" value="IBR_dom"/>
</dbReference>
<evidence type="ECO:0000256" key="2">
    <source>
        <dbReference type="ARBA" id="ARBA00022670"/>
    </source>
</evidence>
<dbReference type="InterPro" id="IPR009003">
    <property type="entry name" value="Peptidase_S1_PA"/>
</dbReference>
<dbReference type="Proteomes" id="UP000663829">
    <property type="component" value="Unassembled WGS sequence"/>
</dbReference>
<feature type="domain" description="Peptidase S1" evidence="11">
    <location>
        <begin position="7"/>
        <end position="260"/>
    </location>
</feature>
<evidence type="ECO:0000256" key="10">
    <source>
        <dbReference type="ARBA" id="ARBA00023157"/>
    </source>
</evidence>
<evidence type="ECO:0000256" key="4">
    <source>
        <dbReference type="ARBA" id="ARBA00022723"/>
    </source>
</evidence>
<dbReference type="GO" id="GO:0008270">
    <property type="term" value="F:zinc ion binding"/>
    <property type="evidence" value="ECO:0007669"/>
    <property type="project" value="UniProtKB-KW"/>
</dbReference>
<dbReference type="FunFam" id="2.40.10.10:FF:000068">
    <property type="entry name" value="transmembrane protease serine 2"/>
    <property type="match status" value="1"/>
</dbReference>
<sequence>MLGLTCIVGGEAAKPSSWGWSASLRVNDKHICGGTILSAFYIITAAHCITHIPALSMATIAAGISNLSQTGQTRSLAKTYVHPKFDPDTYVNDIAIIRLKTPLNMEDFLISKICLPTINSELLRTQGYPIIGTSLVAIGWGTLKSDSKLVSTTLQQITIQVVSNKAVSCRQILEHSTLQFCAGIHGGGKGMSIKIRLFKFISRFFHNKCKNKRILTIKECSVCYQSRLIDDYFIIYSRNCNHSQTICDLCIVHYIKNQFELNGVQAQIQCPEYECSNKFDYNTIKYILLRKKSRNSKLFKQYDDALLHQCLEQMNEFCWCSHGCGSGQIYYFPREKTHPSKVSRLLYIYGTRVSITSEQCPWFQCIECKKFTCFYHRVQWHHGLTCCEYDFPDNRTIQWLNVNTKVCPGCAYRIEKSSGCDQMKCKKCNTKFCWNCLMVNNHKQDCKHYSDG</sequence>
<comment type="caution">
    <text evidence="13">The sequence shown here is derived from an EMBL/GenBank/DDBJ whole genome shotgun (WGS) entry which is preliminary data.</text>
</comment>
<dbReference type="SUPFAM" id="SSF57850">
    <property type="entry name" value="RING/U-box"/>
    <property type="match status" value="2"/>
</dbReference>
<evidence type="ECO:0000256" key="7">
    <source>
        <dbReference type="ARBA" id="ARBA00022786"/>
    </source>
</evidence>
<dbReference type="InterPro" id="IPR018114">
    <property type="entry name" value="TRYPSIN_HIS"/>
</dbReference>
<dbReference type="PANTHER" id="PTHR24252">
    <property type="entry name" value="ACROSIN-RELATED"/>
    <property type="match status" value="1"/>
</dbReference>
<accession>A0A814EWW9</accession>
<comment type="pathway">
    <text evidence="1">Protein modification; protein ubiquitination.</text>
</comment>
<dbReference type="InterPro" id="IPR043504">
    <property type="entry name" value="Peptidase_S1_PA_chymotrypsin"/>
</dbReference>
<dbReference type="PRINTS" id="PR00722">
    <property type="entry name" value="CHYMOTRYPSIN"/>
</dbReference>
<dbReference type="Pfam" id="PF00089">
    <property type="entry name" value="Trypsin"/>
    <property type="match status" value="1"/>
</dbReference>
<feature type="domain" description="RING-type" evidence="12">
    <location>
        <begin position="216"/>
        <end position="452"/>
    </location>
</feature>
<reference evidence="13" key="1">
    <citation type="submission" date="2021-02" db="EMBL/GenBank/DDBJ databases">
        <authorList>
            <person name="Nowell W R."/>
        </authorList>
    </citation>
    <scope>NUCLEOTIDE SEQUENCE</scope>
</reference>
<dbReference type="AlphaFoldDB" id="A0A814EWW9"/>
<dbReference type="PANTHER" id="PTHR24252:SF17">
    <property type="entry name" value="SUPPRESSOR OF TUMORIGENICITY 14 PROTEIN HOMOLOG-RELATED"/>
    <property type="match status" value="1"/>
</dbReference>
<name>A0A814EWW9_9BILA</name>
<evidence type="ECO:0000256" key="9">
    <source>
        <dbReference type="ARBA" id="ARBA00022833"/>
    </source>
</evidence>
<dbReference type="EMBL" id="CAJNOQ010002689">
    <property type="protein sequence ID" value="CAF0973236.1"/>
    <property type="molecule type" value="Genomic_DNA"/>
</dbReference>
<dbReference type="GO" id="GO:0004252">
    <property type="term" value="F:serine-type endopeptidase activity"/>
    <property type="evidence" value="ECO:0007669"/>
    <property type="project" value="InterPro"/>
</dbReference>
<keyword evidence="10" id="KW-1015">Disulfide bond</keyword>
<evidence type="ECO:0000313" key="13">
    <source>
        <dbReference type="EMBL" id="CAF0973236.1"/>
    </source>
</evidence>
<dbReference type="CDD" id="cd20354">
    <property type="entry name" value="Rcat_RBR_RNF14"/>
    <property type="match status" value="1"/>
</dbReference>
<keyword evidence="7" id="KW-0833">Ubl conjugation pathway</keyword>
<dbReference type="GO" id="GO:0006508">
    <property type="term" value="P:proteolysis"/>
    <property type="evidence" value="ECO:0007669"/>
    <property type="project" value="UniProtKB-KW"/>
</dbReference>
<dbReference type="PROSITE" id="PS50240">
    <property type="entry name" value="TRYPSIN_DOM"/>
    <property type="match status" value="1"/>
</dbReference>
<dbReference type="PROSITE" id="PS00134">
    <property type="entry name" value="TRYPSIN_HIS"/>
    <property type="match status" value="1"/>
</dbReference>
<dbReference type="GO" id="GO:0016740">
    <property type="term" value="F:transferase activity"/>
    <property type="evidence" value="ECO:0007669"/>
    <property type="project" value="UniProtKB-KW"/>
</dbReference>
<dbReference type="Gene3D" id="1.20.120.1750">
    <property type="match status" value="1"/>
</dbReference>
<evidence type="ECO:0000313" key="14">
    <source>
        <dbReference type="EMBL" id="CAF3746149.1"/>
    </source>
</evidence>
<evidence type="ECO:0008006" key="16">
    <source>
        <dbReference type="Google" id="ProtNLM"/>
    </source>
</evidence>
<evidence type="ECO:0000256" key="5">
    <source>
        <dbReference type="ARBA" id="ARBA00022737"/>
    </source>
</evidence>